<comment type="cofactor">
    <cofactor evidence="1">
        <name>FMN</name>
        <dbReference type="ChEBI" id="CHEBI:58210"/>
    </cofactor>
</comment>
<dbReference type="Proteomes" id="UP000292136">
    <property type="component" value="Unassembled WGS sequence"/>
</dbReference>
<evidence type="ECO:0000256" key="1">
    <source>
        <dbReference type="ARBA" id="ARBA00001917"/>
    </source>
</evidence>
<comment type="similarity">
    <text evidence="5">Belongs to the FMN-dependent alpha-hydroxy acid dehydrogenase family.</text>
</comment>
<dbReference type="InterPro" id="IPR013785">
    <property type="entry name" value="Aldolase_TIM"/>
</dbReference>
<dbReference type="PIRSF" id="PIRSF000138">
    <property type="entry name" value="Al-hdrx_acd_dh"/>
    <property type="match status" value="1"/>
</dbReference>
<organism evidence="7 8">
    <name type="scientific">Azospira oryzae</name>
    <dbReference type="NCBI Taxonomy" id="146939"/>
    <lineage>
        <taxon>Bacteria</taxon>
        <taxon>Pseudomonadati</taxon>
        <taxon>Pseudomonadota</taxon>
        <taxon>Betaproteobacteria</taxon>
        <taxon>Rhodocyclales</taxon>
        <taxon>Rhodocyclaceae</taxon>
        <taxon>Azospira</taxon>
    </lineage>
</organism>
<dbReference type="InterPro" id="IPR037396">
    <property type="entry name" value="FMN_HAD"/>
</dbReference>
<dbReference type="InterPro" id="IPR012133">
    <property type="entry name" value="Alpha-hydoxy_acid_DH_FMN"/>
</dbReference>
<keyword evidence="4" id="KW-0560">Oxidoreductase</keyword>
<feature type="domain" description="FMN hydroxy acid dehydrogenase" evidence="6">
    <location>
        <begin position="10"/>
        <end position="370"/>
    </location>
</feature>
<evidence type="ECO:0000259" key="6">
    <source>
        <dbReference type="PROSITE" id="PS51349"/>
    </source>
</evidence>
<evidence type="ECO:0000256" key="5">
    <source>
        <dbReference type="ARBA" id="ARBA00024042"/>
    </source>
</evidence>
<evidence type="ECO:0000313" key="8">
    <source>
        <dbReference type="Proteomes" id="UP000292136"/>
    </source>
</evidence>
<dbReference type="InterPro" id="IPR000262">
    <property type="entry name" value="FMN-dep_DH"/>
</dbReference>
<accession>A0ABY0ILT8</accession>
<reference evidence="7 8" key="1">
    <citation type="submission" date="2019-02" db="EMBL/GenBank/DDBJ databases">
        <title>Genomic Encyclopedia of Type Strains, Phase IV (KMG-IV): sequencing the most valuable type-strain genomes for metagenomic binning, comparative biology and taxonomic classification.</title>
        <authorList>
            <person name="Goeker M."/>
        </authorList>
    </citation>
    <scope>NUCLEOTIDE SEQUENCE [LARGE SCALE GENOMIC DNA]</scope>
    <source>
        <strain evidence="7 8">DSM 21223</strain>
    </source>
</reference>
<dbReference type="Gene3D" id="3.20.20.70">
    <property type="entry name" value="Aldolase class I"/>
    <property type="match status" value="1"/>
</dbReference>
<dbReference type="CDD" id="cd02809">
    <property type="entry name" value="alpha_hydroxyacid_oxid_FMN"/>
    <property type="match status" value="1"/>
</dbReference>
<keyword evidence="8" id="KW-1185">Reference proteome</keyword>
<evidence type="ECO:0000256" key="3">
    <source>
        <dbReference type="ARBA" id="ARBA00022643"/>
    </source>
</evidence>
<dbReference type="EMBL" id="SHKM01000003">
    <property type="protein sequence ID" value="RZT75680.1"/>
    <property type="molecule type" value="Genomic_DNA"/>
</dbReference>
<dbReference type="PROSITE" id="PS51349">
    <property type="entry name" value="FMN_HYDROXY_ACID_DH_2"/>
    <property type="match status" value="1"/>
</dbReference>
<protein>
    <submittedName>
        <fullName evidence="7">4-hydroxymandelate oxidase</fullName>
    </submittedName>
</protein>
<evidence type="ECO:0000256" key="2">
    <source>
        <dbReference type="ARBA" id="ARBA00022630"/>
    </source>
</evidence>
<keyword evidence="2" id="KW-0285">Flavoprotein</keyword>
<dbReference type="Pfam" id="PF01070">
    <property type="entry name" value="FMN_dh"/>
    <property type="match status" value="1"/>
</dbReference>
<proteinExistence type="inferred from homology"/>
<comment type="caution">
    <text evidence="7">The sequence shown here is derived from an EMBL/GenBank/DDBJ whole genome shotgun (WGS) entry which is preliminary data.</text>
</comment>
<dbReference type="RefSeq" id="WP_130460011.1">
    <property type="nucleotide sequence ID" value="NZ_SHKM01000003.1"/>
</dbReference>
<gene>
    <name evidence="7" type="ORF">EV678_2866</name>
</gene>
<dbReference type="PANTHER" id="PTHR10578">
    <property type="entry name" value="S -2-HYDROXY-ACID OXIDASE-RELATED"/>
    <property type="match status" value="1"/>
</dbReference>
<name>A0ABY0ILT8_9RHOO</name>
<dbReference type="SUPFAM" id="SSF51395">
    <property type="entry name" value="FMN-linked oxidoreductases"/>
    <property type="match status" value="1"/>
</dbReference>
<dbReference type="PANTHER" id="PTHR10578:SF107">
    <property type="entry name" value="2-HYDROXYACID OXIDASE 1"/>
    <property type="match status" value="1"/>
</dbReference>
<keyword evidence="3" id="KW-0288">FMN</keyword>
<sequence>MAFNAPLLERIPREIAAVSDYEPYARRRLDDNAWTYLHSGSADELTFRWNKEAFDRLRLNGRVLADVRGGHTRLELFGQRYEHPLFLAPVAHQKLFHPEGELATVLGAGALQAGMVVSTLASTPLEDIAAQAEAPLWFQLYFQPDRDFTRQLVQRAEAAGYQALVVTVDVPIFGLRNREQRIGFHLPAGIDPANLRGMAAPAQPALHPGQSIVFDGIMAAAPTWEDIAWVRSLTRLPLILKGITHPGDARRAADLGVDGLIVSNHGGRSLDTLPASIEALPAVVQAVEGRLPVLLDGGIRRGSDVVKALALGAAAVLLGRPWVYGLAAAGPLGVAHTLKLLREELEVTMAMAGCATLADINADLLFSHHTRTQP</sequence>
<evidence type="ECO:0000256" key="4">
    <source>
        <dbReference type="ARBA" id="ARBA00023002"/>
    </source>
</evidence>
<evidence type="ECO:0000313" key="7">
    <source>
        <dbReference type="EMBL" id="RZT75680.1"/>
    </source>
</evidence>